<keyword evidence="2" id="KW-1185">Reference proteome</keyword>
<sequence length="148" mass="16714">MKHFLDFSVEVTGFDQFDLQGTGQATLYFDTIWGVIGGEMFGELLQDFQKYKNVDKILASPKLGPIARNIIKLWYMATWEELPAVWRERFGATLNDSTFIPSPYAYTEGLLWPAIGINPPAAKAPGYGTWSEPPRIERRAVATPQQVK</sequence>
<dbReference type="AlphaFoldDB" id="A0A1U7N3P7"/>
<protein>
    <submittedName>
        <fullName evidence="1">Uncharacterized protein</fullName>
    </submittedName>
</protein>
<accession>A0A1U7N3P7</accession>
<dbReference type="Proteomes" id="UP000186657">
    <property type="component" value="Unassembled WGS sequence"/>
</dbReference>
<name>A0A1U7N3P7_9CYAN</name>
<gene>
    <name evidence="1" type="ORF">BJP37_17530</name>
</gene>
<proteinExistence type="predicted"/>
<organism evidence="1 2">
    <name type="scientific">Moorena bouillonii PNG</name>
    <dbReference type="NCBI Taxonomy" id="568701"/>
    <lineage>
        <taxon>Bacteria</taxon>
        <taxon>Bacillati</taxon>
        <taxon>Cyanobacteriota</taxon>
        <taxon>Cyanophyceae</taxon>
        <taxon>Coleofasciculales</taxon>
        <taxon>Coleofasciculaceae</taxon>
        <taxon>Moorena</taxon>
    </lineage>
</organism>
<reference evidence="1 2" key="1">
    <citation type="submission" date="2016-10" db="EMBL/GenBank/DDBJ databases">
        <title>Comparative genomics uncovers the prolific and rare metabolic potential of the cyanobacterial genus Moorea.</title>
        <authorList>
            <person name="Leao T."/>
            <person name="Castelao G."/>
            <person name="Korobeynikov A."/>
            <person name="Monroe E.A."/>
            <person name="Podell S."/>
            <person name="Glukhov E."/>
            <person name="Allen E."/>
            <person name="Gerwick W.H."/>
            <person name="Gerwick L."/>
        </authorList>
    </citation>
    <scope>NUCLEOTIDE SEQUENCE [LARGE SCALE GENOMIC DNA]</scope>
    <source>
        <strain evidence="1 2">PNG5-198</strain>
    </source>
</reference>
<dbReference type="EMBL" id="MKZS01000001">
    <property type="protein sequence ID" value="OLT60546.1"/>
    <property type="molecule type" value="Genomic_DNA"/>
</dbReference>
<comment type="caution">
    <text evidence="1">The sequence shown here is derived from an EMBL/GenBank/DDBJ whole genome shotgun (WGS) entry which is preliminary data.</text>
</comment>
<evidence type="ECO:0000313" key="1">
    <source>
        <dbReference type="EMBL" id="OLT60546.1"/>
    </source>
</evidence>
<evidence type="ECO:0000313" key="2">
    <source>
        <dbReference type="Proteomes" id="UP000186657"/>
    </source>
</evidence>